<comment type="caution">
    <text evidence="1">The sequence shown here is derived from an EMBL/GenBank/DDBJ whole genome shotgun (WGS) entry which is preliminary data.</text>
</comment>
<evidence type="ECO:0000313" key="2">
    <source>
        <dbReference type="Proteomes" id="UP000460650"/>
    </source>
</evidence>
<reference evidence="1 2" key="1">
    <citation type="submission" date="2019-09" db="EMBL/GenBank/DDBJ databases">
        <title>Taxonomic organization of the family Brucellaceae based on a phylogenomic approach.</title>
        <authorList>
            <person name="Leclercq S."/>
            <person name="Cloeckaert A."/>
            <person name="Zygmunt M.S."/>
        </authorList>
    </citation>
    <scope>NUCLEOTIDE SEQUENCE [LARGE SCALE GENOMIC DNA]</scope>
    <source>
        <strain evidence="1 2">TA93</strain>
    </source>
</reference>
<proteinExistence type="predicted"/>
<name>A0A7V8B1K3_9HYPH</name>
<dbReference type="AlphaFoldDB" id="A0A7V8B1K3"/>
<protein>
    <submittedName>
        <fullName evidence="1">Uncharacterized protein</fullName>
    </submittedName>
</protein>
<dbReference type="EMBL" id="WBVY01000004">
    <property type="protein sequence ID" value="KAB2655901.1"/>
    <property type="molecule type" value="Genomic_DNA"/>
</dbReference>
<accession>A0A7V8B1K3</accession>
<dbReference type="RefSeq" id="WP_151646677.1">
    <property type="nucleotide sequence ID" value="NZ_WBVY01000004.1"/>
</dbReference>
<sequence length="60" mass="6865">MIGKPLITVGIEQEGQFWLVVTLNADGIPRQEQRCRTEEEARARMVEERARVAPQISQQT</sequence>
<evidence type="ECO:0000313" key="1">
    <source>
        <dbReference type="EMBL" id="KAB2655901.1"/>
    </source>
</evidence>
<gene>
    <name evidence="1" type="ORF">F9K94_15350</name>
</gene>
<dbReference type="Proteomes" id="UP000460650">
    <property type="component" value="Unassembled WGS sequence"/>
</dbReference>
<organism evidence="1 2">
    <name type="scientific">Brucella tritici</name>
    <dbReference type="NCBI Taxonomy" id="94626"/>
    <lineage>
        <taxon>Bacteria</taxon>
        <taxon>Pseudomonadati</taxon>
        <taxon>Pseudomonadota</taxon>
        <taxon>Alphaproteobacteria</taxon>
        <taxon>Hyphomicrobiales</taxon>
        <taxon>Brucellaceae</taxon>
        <taxon>Brucella/Ochrobactrum group</taxon>
        <taxon>Brucella</taxon>
    </lineage>
</organism>